<dbReference type="RefSeq" id="WP_344665430.1">
    <property type="nucleotide sequence ID" value="NZ_BAAAQN010000009.1"/>
</dbReference>
<organism evidence="2 3">
    <name type="scientific">Catenulispora yoronensis</name>
    <dbReference type="NCBI Taxonomy" id="450799"/>
    <lineage>
        <taxon>Bacteria</taxon>
        <taxon>Bacillati</taxon>
        <taxon>Actinomycetota</taxon>
        <taxon>Actinomycetes</taxon>
        <taxon>Catenulisporales</taxon>
        <taxon>Catenulisporaceae</taxon>
        <taxon>Catenulispora</taxon>
    </lineage>
</organism>
<comment type="caution">
    <text evidence="2">The sequence shown here is derived from an EMBL/GenBank/DDBJ whole genome shotgun (WGS) entry which is preliminary data.</text>
</comment>
<dbReference type="EMBL" id="BAAAQN010000009">
    <property type="protein sequence ID" value="GAA2023974.1"/>
    <property type="molecule type" value="Genomic_DNA"/>
</dbReference>
<evidence type="ECO:0000313" key="3">
    <source>
        <dbReference type="Proteomes" id="UP001500751"/>
    </source>
</evidence>
<dbReference type="Proteomes" id="UP001500751">
    <property type="component" value="Unassembled WGS sequence"/>
</dbReference>
<gene>
    <name evidence="2" type="ORF">GCM10009839_22100</name>
</gene>
<evidence type="ECO:0000259" key="1">
    <source>
        <dbReference type="Pfam" id="PF13672"/>
    </source>
</evidence>
<dbReference type="InterPro" id="IPR001932">
    <property type="entry name" value="PPM-type_phosphatase-like_dom"/>
</dbReference>
<protein>
    <submittedName>
        <fullName evidence="2">Protein phosphatase 2C domain-containing protein</fullName>
    </submittedName>
</protein>
<accession>A0ABP5FCX8</accession>
<keyword evidence="3" id="KW-1185">Reference proteome</keyword>
<reference evidence="3" key="1">
    <citation type="journal article" date="2019" name="Int. J. Syst. Evol. Microbiol.">
        <title>The Global Catalogue of Microorganisms (GCM) 10K type strain sequencing project: providing services to taxonomists for standard genome sequencing and annotation.</title>
        <authorList>
            <consortium name="The Broad Institute Genomics Platform"/>
            <consortium name="The Broad Institute Genome Sequencing Center for Infectious Disease"/>
            <person name="Wu L."/>
            <person name="Ma J."/>
        </authorList>
    </citation>
    <scope>NUCLEOTIDE SEQUENCE [LARGE SCALE GENOMIC DNA]</scope>
    <source>
        <strain evidence="3">JCM 16014</strain>
    </source>
</reference>
<dbReference type="Pfam" id="PF13672">
    <property type="entry name" value="PP2C_2"/>
    <property type="match status" value="1"/>
</dbReference>
<sequence length="251" mass="26855">MEVTYHCQAASPDRPNDDFVLATETFVLVLDGATAPAGVDSGCVHDVPWLVAHLAPNLAVALLRDRSASLVDVLRDGIAATMADHGDACDLTNPDSPSTTVAMLRCGVDTVDYAVLGDSAVLIEVGGDDSGLIIGLDDRTAFLDDYSLAAVRRLRNTDAGFWIASNKPEAAERAVVGSVPRAVVTRAALMTDGVTRLVERYGRSWRDVLDRLDKYGPREVVADVRAEERATAPGAFKGKIHDDVTAVFCRF</sequence>
<evidence type="ECO:0000313" key="2">
    <source>
        <dbReference type="EMBL" id="GAA2023974.1"/>
    </source>
</evidence>
<name>A0ABP5FCX8_9ACTN</name>
<feature type="domain" description="PPM-type phosphatase" evidence="1">
    <location>
        <begin position="15"/>
        <end position="219"/>
    </location>
</feature>
<proteinExistence type="predicted"/>